<comment type="caution">
    <text evidence="3">The sequence shown here is derived from an EMBL/GenBank/DDBJ whole genome shotgun (WGS) entry which is preliminary data.</text>
</comment>
<dbReference type="PIRSF" id="PIRSF012524">
    <property type="entry name" value="YitL_S1"/>
    <property type="match status" value="1"/>
</dbReference>
<evidence type="ECO:0000259" key="2">
    <source>
        <dbReference type="PROSITE" id="PS50126"/>
    </source>
</evidence>
<comment type="similarity">
    <text evidence="1">Belongs to the CvfB family.</text>
</comment>
<evidence type="ECO:0000313" key="4">
    <source>
        <dbReference type="Proteomes" id="UP000292927"/>
    </source>
</evidence>
<dbReference type="InterPro" id="IPR014464">
    <property type="entry name" value="CvfB_fam"/>
</dbReference>
<dbReference type="PANTHER" id="PTHR37296:SF1">
    <property type="entry name" value="CONSERVED VIRULENCE FACTOR B"/>
    <property type="match status" value="1"/>
</dbReference>
<accession>A0A4V2F8C5</accession>
<dbReference type="Gene3D" id="1.10.10.10">
    <property type="entry name" value="Winged helix-like DNA-binding domain superfamily/Winged helix DNA-binding domain"/>
    <property type="match status" value="1"/>
</dbReference>
<dbReference type="PANTHER" id="PTHR37296">
    <property type="entry name" value="CONSERVED VIRULENCE FACTOR B"/>
    <property type="match status" value="1"/>
</dbReference>
<dbReference type="InterPro" id="IPR003029">
    <property type="entry name" value="S1_domain"/>
</dbReference>
<evidence type="ECO:0000313" key="3">
    <source>
        <dbReference type="EMBL" id="RZT02937.1"/>
    </source>
</evidence>
<dbReference type="EMBL" id="SGXF01000001">
    <property type="protein sequence ID" value="RZT02937.1"/>
    <property type="molecule type" value="Genomic_DNA"/>
</dbReference>
<dbReference type="Pfam" id="PF17783">
    <property type="entry name" value="WHD_CvfB"/>
    <property type="match status" value="1"/>
</dbReference>
<dbReference type="Gene3D" id="2.40.50.140">
    <property type="entry name" value="Nucleic acid-binding proteins"/>
    <property type="match status" value="2"/>
</dbReference>
<feature type="domain" description="S1 motif" evidence="2">
    <location>
        <begin position="148"/>
        <end position="209"/>
    </location>
</feature>
<proteinExistence type="inferred from homology"/>
<dbReference type="SUPFAM" id="SSF50249">
    <property type="entry name" value="Nucleic acid-binding proteins"/>
    <property type="match status" value="1"/>
</dbReference>
<dbReference type="InterPro" id="IPR040764">
    <property type="entry name" value="CvfB_WH"/>
</dbReference>
<dbReference type="InterPro" id="IPR012340">
    <property type="entry name" value="NA-bd_OB-fold"/>
</dbReference>
<dbReference type="GO" id="GO:0003676">
    <property type="term" value="F:nucleic acid binding"/>
    <property type="evidence" value="ECO:0007669"/>
    <property type="project" value="InterPro"/>
</dbReference>
<dbReference type="InterPro" id="IPR048587">
    <property type="entry name" value="CvfB_S1_3rd"/>
</dbReference>
<keyword evidence="4" id="KW-1185">Reference proteome</keyword>
<dbReference type="Proteomes" id="UP000292927">
    <property type="component" value="Unassembled WGS sequence"/>
</dbReference>
<sequence>MNEMIELGKVQKLTVIREKKFGIYLGEKGSAEGVLLPAKQVPEGTVLGDELEVFIYRDSGDRLIATTRRPYLQMGETAVLEVADLAGIGAFLNWGLEKDLLLPHREQTRELKKGDRILAALYEDRSRRLCATMRVYDYLSGESPYQPENMVSGTVYQVNPQVGVFVAVDNKYYGLIPAGEVFREYQIGDSVAARVVRVREDGKLDLAARRQAYLQMDDDAEMLFGEIEKRGGSLPFGEKADPELIRSELHLSKNAFKRALGRLLKEEKIVIEENGIRMIKK</sequence>
<dbReference type="AlphaFoldDB" id="A0A4V2F8C5"/>
<dbReference type="PROSITE" id="PS50126">
    <property type="entry name" value="S1"/>
    <property type="match status" value="1"/>
</dbReference>
<dbReference type="SMART" id="SM00316">
    <property type="entry name" value="S1"/>
    <property type="match status" value="2"/>
</dbReference>
<dbReference type="Pfam" id="PF21543">
    <property type="entry name" value="CvfB_2nd"/>
    <property type="match status" value="1"/>
</dbReference>
<name>A0A4V2F8C5_9FIRM</name>
<reference evidence="3 4" key="1">
    <citation type="submission" date="2019-02" db="EMBL/GenBank/DDBJ databases">
        <title>Genomic Encyclopedia of Type Strains, Phase IV (KMG-IV): sequencing the most valuable type-strain genomes for metagenomic binning, comparative biology and taxonomic classification.</title>
        <authorList>
            <person name="Goeker M."/>
        </authorList>
    </citation>
    <scope>NUCLEOTIDE SEQUENCE [LARGE SCALE GENOMIC DNA]</scope>
    <source>
        <strain evidence="3 4">DSM 29486</strain>
    </source>
</reference>
<protein>
    <recommendedName>
        <fullName evidence="2">S1 motif domain-containing protein</fullName>
    </recommendedName>
</protein>
<dbReference type="InterPro" id="IPR039566">
    <property type="entry name" value="CvfB_S1_st"/>
</dbReference>
<dbReference type="Pfam" id="PF13509">
    <property type="entry name" value="S1_2"/>
    <property type="match status" value="2"/>
</dbReference>
<dbReference type="InterPro" id="IPR036388">
    <property type="entry name" value="WH-like_DNA-bd_sf"/>
</dbReference>
<organism evidence="3 4">
    <name type="scientific">Cuneatibacter caecimuris</name>
    <dbReference type="NCBI Taxonomy" id="1796618"/>
    <lineage>
        <taxon>Bacteria</taxon>
        <taxon>Bacillati</taxon>
        <taxon>Bacillota</taxon>
        <taxon>Clostridia</taxon>
        <taxon>Lachnospirales</taxon>
        <taxon>Lachnospiraceae</taxon>
        <taxon>Cuneatibacter</taxon>
    </lineage>
</organism>
<evidence type="ECO:0000256" key="1">
    <source>
        <dbReference type="PIRNR" id="PIRNR012524"/>
    </source>
</evidence>
<gene>
    <name evidence="3" type="ORF">EV209_1068</name>
</gene>